<feature type="transmembrane region" description="Helical" evidence="1">
    <location>
        <begin position="341"/>
        <end position="362"/>
    </location>
</feature>
<feature type="transmembrane region" description="Helical" evidence="1">
    <location>
        <begin position="388"/>
        <end position="406"/>
    </location>
</feature>
<feature type="transmembrane region" description="Helical" evidence="1">
    <location>
        <begin position="110"/>
        <end position="129"/>
    </location>
</feature>
<feature type="transmembrane region" description="Helical" evidence="1">
    <location>
        <begin position="173"/>
        <end position="193"/>
    </location>
</feature>
<dbReference type="RefSeq" id="WP_092649965.1">
    <property type="nucleotide sequence ID" value="NZ_LT629732.1"/>
</dbReference>
<dbReference type="OrthoDB" id="3496044at2"/>
<name>A0A1H1LJE0_9ACTN</name>
<dbReference type="Proteomes" id="UP000198983">
    <property type="component" value="Chromosome I"/>
</dbReference>
<feature type="transmembrane region" description="Helical" evidence="1">
    <location>
        <begin position="135"/>
        <end position="161"/>
    </location>
</feature>
<dbReference type="NCBIfam" id="NF037982">
    <property type="entry name" value="Nramp_1"/>
    <property type="match status" value="1"/>
</dbReference>
<reference evidence="2 3" key="1">
    <citation type="submission" date="2016-10" db="EMBL/GenBank/DDBJ databases">
        <authorList>
            <person name="de Groot N.N."/>
        </authorList>
    </citation>
    <scope>NUCLEOTIDE SEQUENCE [LARGE SCALE GENOMIC DNA]</scope>
    <source>
        <strain evidence="2 3">DSM 22024</strain>
    </source>
</reference>
<feature type="transmembrane region" description="Helical" evidence="1">
    <location>
        <begin position="40"/>
        <end position="63"/>
    </location>
</feature>
<dbReference type="STRING" id="117157.SAMN04489717_0377"/>
<protein>
    <submittedName>
        <fullName evidence="2">Mn2+ and Fe2+ transporters of the NRAMP family</fullName>
    </submittedName>
</protein>
<evidence type="ECO:0000256" key="1">
    <source>
        <dbReference type="SAM" id="Phobius"/>
    </source>
</evidence>
<evidence type="ECO:0000313" key="3">
    <source>
        <dbReference type="Proteomes" id="UP000198983"/>
    </source>
</evidence>
<feature type="transmembrane region" description="Helical" evidence="1">
    <location>
        <begin position="453"/>
        <end position="474"/>
    </location>
</feature>
<evidence type="ECO:0000313" key="2">
    <source>
        <dbReference type="EMBL" id="SDR74694.1"/>
    </source>
</evidence>
<feature type="transmembrane region" description="Helical" evidence="1">
    <location>
        <begin position="69"/>
        <end position="89"/>
    </location>
</feature>
<feature type="transmembrane region" description="Helical" evidence="1">
    <location>
        <begin position="412"/>
        <end position="432"/>
    </location>
</feature>
<accession>A0A1H1LJE0</accession>
<keyword evidence="1" id="KW-0472">Membrane</keyword>
<sequence>MTVERSTGGEPDPASALSTKHLPGAQVRDLPAPPTQTWRIIGPGLVGAGVGLASGEFILWPYISSQVGLVFLWGAVLGVITQWFLNMEIERYTLATGETALTGFSRMWKHWGLVFAVMTYFANLWPGWATSSATMVTYIVGGNVTAIAIGILVVCGAVLTLAPVVYTALERVILVKLAAITVLIVGAIIFAFTADTWRGLGSAVTHLGRFPDLDFALMLGAIAYAGAGGGQNLCQSNWIRDKRFGMGAYVPQLVSTVTGKDTGAPSAFTFEPNESNLIRWRGWWRFANIEQAATFVLITCFTIGFMSMLAFSTVFGRSGLSQDIGFLQVEGAALQDRIGPWFGYFFWVIGAYSLFAAAMGIIDYTSRLAADLLATVYLRRRGVSESRVYFWLVWGLVAFGCVVLLAGLNQPLVLLVISSCVSGVMMAVYGVLLIVMNKRSLPVSISIRRFRTIIIALAVAFYGTLGLITIVQQAQKLFD</sequence>
<dbReference type="AlphaFoldDB" id="A0A1H1LJE0"/>
<gene>
    <name evidence="2" type="ORF">SAMN04489717_0377</name>
</gene>
<keyword evidence="1" id="KW-1133">Transmembrane helix</keyword>
<dbReference type="EMBL" id="LT629732">
    <property type="protein sequence ID" value="SDR74694.1"/>
    <property type="molecule type" value="Genomic_DNA"/>
</dbReference>
<feature type="transmembrane region" description="Helical" evidence="1">
    <location>
        <begin position="292"/>
        <end position="311"/>
    </location>
</feature>
<organism evidence="2 3">
    <name type="scientific">Actinopolymorpha singaporensis</name>
    <dbReference type="NCBI Taxonomy" id="117157"/>
    <lineage>
        <taxon>Bacteria</taxon>
        <taxon>Bacillati</taxon>
        <taxon>Actinomycetota</taxon>
        <taxon>Actinomycetes</taxon>
        <taxon>Propionibacteriales</taxon>
        <taxon>Actinopolymorphaceae</taxon>
        <taxon>Actinopolymorpha</taxon>
    </lineage>
</organism>
<feature type="transmembrane region" description="Helical" evidence="1">
    <location>
        <begin position="213"/>
        <end position="234"/>
    </location>
</feature>
<proteinExistence type="predicted"/>
<keyword evidence="1" id="KW-0812">Transmembrane</keyword>
<keyword evidence="3" id="KW-1185">Reference proteome</keyword>